<evidence type="ECO:0000313" key="2">
    <source>
        <dbReference type="EMBL" id="MBA8809138.1"/>
    </source>
</evidence>
<dbReference type="Proteomes" id="UP000540568">
    <property type="component" value="Unassembled WGS sequence"/>
</dbReference>
<proteinExistence type="predicted"/>
<keyword evidence="3" id="KW-1185">Reference proteome</keyword>
<accession>A0A7W3JA74</accession>
<dbReference type="EMBL" id="JACGWV010000001">
    <property type="protein sequence ID" value="MBA8809138.1"/>
    <property type="molecule type" value="Genomic_DNA"/>
</dbReference>
<dbReference type="RefSeq" id="WP_182617782.1">
    <property type="nucleotide sequence ID" value="NZ_BAAATF010000003.1"/>
</dbReference>
<feature type="region of interest" description="Disordered" evidence="1">
    <location>
        <begin position="254"/>
        <end position="281"/>
    </location>
</feature>
<evidence type="ECO:0000313" key="3">
    <source>
        <dbReference type="Proteomes" id="UP000540568"/>
    </source>
</evidence>
<reference evidence="2 3" key="1">
    <citation type="submission" date="2020-07" db="EMBL/GenBank/DDBJ databases">
        <title>Sequencing the genomes of 1000 actinobacteria strains.</title>
        <authorList>
            <person name="Klenk H.-P."/>
        </authorList>
    </citation>
    <scope>NUCLEOTIDE SEQUENCE [LARGE SCALE GENOMIC DNA]</scope>
    <source>
        <strain evidence="2 3">DSM 44121</strain>
    </source>
</reference>
<feature type="compositionally biased region" description="Polar residues" evidence="1">
    <location>
        <begin position="258"/>
        <end position="269"/>
    </location>
</feature>
<sequence length="496" mass="53224">MHSSRSTENLRLLSWQRVREYAAPPPMIETATARRLVGDWAGACAAARVDVDVDLRRLRRAYGTELVAAVRADLRQLVPDLLRWHMPRVMPGGLLRPDTTSTLARYPLPDGGAGHLVVRTPPAWASGPQRMILAWWDVADRATPHPDRRFRLDLHRHLWDARRSAELVERAGPASGASVSDASVPLAPVPLSGVPDDWAVTRWPAEAALLVASDGVPRGGITVRLGRRRLVLRVHADGVPQAPTSRDLAALFDVPSRPGTSPTGVSWTGTARAPRHGRPPSPGTAVLPDAATWVPPDALLLRAGLVTPGDLHPLVADALAPGSTRRNSVAPAPGIRQVECRGETHRLTVVDGVLTALDHAPDEIGHEELLAQLGGTPLPCLHVIDQLHRAPTALADVRARLDHGDVGSALAAVEDLLGPEAVLRAGDLQDELTAVAEGRVAYGAYRAGLLPALLDADPEIPAGRGIRSDLAFRASLVAVPRGRRDWHARRFLVATY</sequence>
<organism evidence="2 3">
    <name type="scientific">Promicromonospora sukumoe</name>
    <dbReference type="NCBI Taxonomy" id="88382"/>
    <lineage>
        <taxon>Bacteria</taxon>
        <taxon>Bacillati</taxon>
        <taxon>Actinomycetota</taxon>
        <taxon>Actinomycetes</taxon>
        <taxon>Micrococcales</taxon>
        <taxon>Promicromonosporaceae</taxon>
        <taxon>Promicromonospora</taxon>
    </lineage>
</organism>
<comment type="caution">
    <text evidence="2">The sequence shown here is derived from an EMBL/GenBank/DDBJ whole genome shotgun (WGS) entry which is preliminary data.</text>
</comment>
<evidence type="ECO:0000256" key="1">
    <source>
        <dbReference type="SAM" id="MobiDB-lite"/>
    </source>
</evidence>
<protein>
    <submittedName>
        <fullName evidence="2">Uncharacterized protein</fullName>
    </submittedName>
</protein>
<gene>
    <name evidence="2" type="ORF">FHX71_003080</name>
</gene>
<name>A0A7W3JA74_9MICO</name>
<dbReference type="AlphaFoldDB" id="A0A7W3JA74"/>